<dbReference type="AlphaFoldDB" id="A0A8J2SGI6"/>
<evidence type="ECO:0008006" key="4">
    <source>
        <dbReference type="Google" id="ProtNLM"/>
    </source>
</evidence>
<evidence type="ECO:0000313" key="2">
    <source>
        <dbReference type="EMBL" id="CAH0371555.1"/>
    </source>
</evidence>
<keyword evidence="1" id="KW-0732">Signal</keyword>
<feature type="chain" id="PRO_5035275270" description="SREBP regulating gene protein" evidence="1">
    <location>
        <begin position="19"/>
        <end position="213"/>
    </location>
</feature>
<name>A0A8J2SGI6_9STRA</name>
<accession>A0A8J2SGI6</accession>
<proteinExistence type="predicted"/>
<dbReference type="EMBL" id="CAKKNE010000003">
    <property type="protein sequence ID" value="CAH0371555.1"/>
    <property type="molecule type" value="Genomic_DNA"/>
</dbReference>
<evidence type="ECO:0000256" key="1">
    <source>
        <dbReference type="SAM" id="SignalP"/>
    </source>
</evidence>
<evidence type="ECO:0000313" key="3">
    <source>
        <dbReference type="Proteomes" id="UP000789595"/>
    </source>
</evidence>
<gene>
    <name evidence="2" type="ORF">PECAL_3P15040</name>
</gene>
<keyword evidence="3" id="KW-1185">Reference proteome</keyword>
<reference evidence="2" key="1">
    <citation type="submission" date="2021-11" db="EMBL/GenBank/DDBJ databases">
        <authorList>
            <consortium name="Genoscope - CEA"/>
            <person name="William W."/>
        </authorList>
    </citation>
    <scope>NUCLEOTIDE SEQUENCE</scope>
</reference>
<sequence>MRVLLVAIVLTGAAGTDCVDFPCKCECGNLAEGNRDDGVCIRLNLVRPEKGIRPNIDKATCEGEYRVGQNAPFYFCCVDSQDRPVTPPPEFVPLKMKAWFAMTDKYGCDPCEQAKFPGYRPSKPNKFKQCLYYKKKRNGVVTVKFKNNVDKAACEALADGDEKVETYFCEEGGGPPKDGVCTPTPVPTAAKTYSYNFETMQPTLSPTPQATPP</sequence>
<comment type="caution">
    <text evidence="2">The sequence shown here is derived from an EMBL/GenBank/DDBJ whole genome shotgun (WGS) entry which is preliminary data.</text>
</comment>
<organism evidence="2 3">
    <name type="scientific">Pelagomonas calceolata</name>
    <dbReference type="NCBI Taxonomy" id="35677"/>
    <lineage>
        <taxon>Eukaryota</taxon>
        <taxon>Sar</taxon>
        <taxon>Stramenopiles</taxon>
        <taxon>Ochrophyta</taxon>
        <taxon>Pelagophyceae</taxon>
        <taxon>Pelagomonadales</taxon>
        <taxon>Pelagomonadaceae</taxon>
        <taxon>Pelagomonas</taxon>
    </lineage>
</organism>
<protein>
    <recommendedName>
        <fullName evidence="4">SREBP regulating gene protein</fullName>
    </recommendedName>
</protein>
<dbReference type="Proteomes" id="UP000789595">
    <property type="component" value="Unassembled WGS sequence"/>
</dbReference>
<feature type="signal peptide" evidence="1">
    <location>
        <begin position="1"/>
        <end position="18"/>
    </location>
</feature>